<dbReference type="SUPFAM" id="SSF53850">
    <property type="entry name" value="Periplasmic binding protein-like II"/>
    <property type="match status" value="1"/>
</dbReference>
<dbReference type="InterPro" id="IPR013820">
    <property type="entry name" value="ATP_PRibTrfase_cat"/>
</dbReference>
<reference evidence="2" key="1">
    <citation type="journal article" date="2014" name="Front. Microbiol.">
        <title>High frequency of phylogenetically diverse reductive dehalogenase-homologous genes in deep subseafloor sedimentary metagenomes.</title>
        <authorList>
            <person name="Kawai M."/>
            <person name="Futagami T."/>
            <person name="Toyoda A."/>
            <person name="Takaki Y."/>
            <person name="Nishi S."/>
            <person name="Hori S."/>
            <person name="Arai W."/>
            <person name="Tsubouchi T."/>
            <person name="Morono Y."/>
            <person name="Uchiyama I."/>
            <person name="Ito T."/>
            <person name="Fujiyama A."/>
            <person name="Inagaki F."/>
            <person name="Takami H."/>
        </authorList>
    </citation>
    <scope>NUCLEOTIDE SEQUENCE</scope>
    <source>
        <strain evidence="2">Expedition CK06-06</strain>
    </source>
</reference>
<sequence>SGDLTTLEALSARSGGLRIASEYPNLAESLAVRLRLKRFSIFPLWGAAEAYPPDSAELVLVPRKRPDELLERGLKPISRLLDFKAYLIANRYSLETKDMAEVVASLIDNLLPEGEPAPAGVSRVPRAMTKPPAREMPADVVRLALPDGHQQRHVRSILDKAGIEISDYPSAVGNRRPGSSLAGVAIK</sequence>
<gene>
    <name evidence="2" type="ORF">S06H3_60446</name>
</gene>
<dbReference type="Gene3D" id="3.40.190.10">
    <property type="entry name" value="Periplasmic binding protein-like II"/>
    <property type="match status" value="2"/>
</dbReference>
<evidence type="ECO:0000259" key="1">
    <source>
        <dbReference type="Pfam" id="PF01634"/>
    </source>
</evidence>
<feature type="domain" description="ATP phosphoribosyltransferase catalytic" evidence="1">
    <location>
        <begin position="14"/>
        <end position="108"/>
    </location>
</feature>
<dbReference type="GO" id="GO:0000105">
    <property type="term" value="P:L-histidine biosynthetic process"/>
    <property type="evidence" value="ECO:0007669"/>
    <property type="project" value="InterPro"/>
</dbReference>
<dbReference type="Pfam" id="PF01634">
    <property type="entry name" value="HisG"/>
    <property type="match status" value="1"/>
</dbReference>
<feature type="non-terminal residue" evidence="2">
    <location>
        <position position="1"/>
    </location>
</feature>
<organism evidence="2">
    <name type="scientific">marine sediment metagenome</name>
    <dbReference type="NCBI Taxonomy" id="412755"/>
    <lineage>
        <taxon>unclassified sequences</taxon>
        <taxon>metagenomes</taxon>
        <taxon>ecological metagenomes</taxon>
    </lineage>
</organism>
<protein>
    <recommendedName>
        <fullName evidence="1">ATP phosphoribosyltransferase catalytic domain-containing protein</fullName>
    </recommendedName>
</protein>
<dbReference type="AlphaFoldDB" id="X1PLE9"/>
<feature type="non-terminal residue" evidence="2">
    <location>
        <position position="187"/>
    </location>
</feature>
<comment type="caution">
    <text evidence="2">The sequence shown here is derived from an EMBL/GenBank/DDBJ whole genome shotgun (WGS) entry which is preliminary data.</text>
</comment>
<name>X1PLE9_9ZZZZ</name>
<dbReference type="EMBL" id="BARV01039432">
    <property type="protein sequence ID" value="GAI57067.1"/>
    <property type="molecule type" value="Genomic_DNA"/>
</dbReference>
<dbReference type="GO" id="GO:0003879">
    <property type="term" value="F:ATP phosphoribosyltransferase activity"/>
    <property type="evidence" value="ECO:0007669"/>
    <property type="project" value="InterPro"/>
</dbReference>
<evidence type="ECO:0000313" key="2">
    <source>
        <dbReference type="EMBL" id="GAI57067.1"/>
    </source>
</evidence>
<proteinExistence type="predicted"/>
<accession>X1PLE9</accession>
<dbReference type="GO" id="GO:0005737">
    <property type="term" value="C:cytoplasm"/>
    <property type="evidence" value="ECO:0007669"/>
    <property type="project" value="InterPro"/>
</dbReference>